<protein>
    <submittedName>
        <fullName evidence="1">Uncharacterized protein</fullName>
    </submittedName>
</protein>
<name>A0A0W8E3P5_9ZZZZ</name>
<dbReference type="AlphaFoldDB" id="A0A0W8E3P5"/>
<reference evidence="1" key="1">
    <citation type="journal article" date="2015" name="Proc. Natl. Acad. Sci. U.S.A.">
        <title>Networks of energetic and metabolic interactions define dynamics in microbial communities.</title>
        <authorList>
            <person name="Embree M."/>
            <person name="Liu J.K."/>
            <person name="Al-Bassam M.M."/>
            <person name="Zengler K."/>
        </authorList>
    </citation>
    <scope>NUCLEOTIDE SEQUENCE</scope>
</reference>
<sequence length="40" mass="4523">MRTQKNKTFPAVRVKPIYAQSAALVPCFIIAYIKGIIDKK</sequence>
<proteinExistence type="predicted"/>
<organism evidence="1">
    <name type="scientific">hydrocarbon metagenome</name>
    <dbReference type="NCBI Taxonomy" id="938273"/>
    <lineage>
        <taxon>unclassified sequences</taxon>
        <taxon>metagenomes</taxon>
        <taxon>ecological metagenomes</taxon>
    </lineage>
</organism>
<accession>A0A0W8E3P5</accession>
<evidence type="ECO:0000313" key="1">
    <source>
        <dbReference type="EMBL" id="KUG03252.1"/>
    </source>
</evidence>
<dbReference type="EMBL" id="LNQE01001888">
    <property type="protein sequence ID" value="KUG03252.1"/>
    <property type="molecule type" value="Genomic_DNA"/>
</dbReference>
<comment type="caution">
    <text evidence="1">The sequence shown here is derived from an EMBL/GenBank/DDBJ whole genome shotgun (WGS) entry which is preliminary data.</text>
</comment>
<gene>
    <name evidence="1" type="ORF">ASZ90_019351</name>
</gene>